<keyword evidence="2 6" id="KW-0479">Metal-binding</keyword>
<sequence>VLMSCLQMSEGSSKTKPSRRCSRCRNHGVISSLKGHKSLCIWKDCHCQKCQLQVEHRRISAAQTAARNQQSPEKKMGIPVSLSVQPTKGDYIYPSSNDNQSFCNPEYYSNLYNDQQYQKPNGDGSLCNTTVSHLSPCLDTVAHISPLFNMESNTCTGLKAFVYFALTIYIVFFKNYPLALLGSLFPSRSGLLSEPGSFRVLHSILAVHRIALFWTEISYVVSGICWSYSSSLGVKAFSGLITMGDTVAFTLHSILVPDAAITRDCHISLWPYSAVLSTTTMSS</sequence>
<organism evidence="9 10">
    <name type="scientific">Electrophorus electricus</name>
    <name type="common">Electric eel</name>
    <name type="synonym">Gymnotus electricus</name>
    <dbReference type="NCBI Taxonomy" id="8005"/>
    <lineage>
        <taxon>Eukaryota</taxon>
        <taxon>Metazoa</taxon>
        <taxon>Chordata</taxon>
        <taxon>Craniata</taxon>
        <taxon>Vertebrata</taxon>
        <taxon>Euteleostomi</taxon>
        <taxon>Actinopterygii</taxon>
        <taxon>Neopterygii</taxon>
        <taxon>Teleostei</taxon>
        <taxon>Ostariophysi</taxon>
        <taxon>Gymnotiformes</taxon>
        <taxon>Gymnotoidei</taxon>
        <taxon>Gymnotidae</taxon>
        <taxon>Electrophorus</taxon>
    </lineage>
</organism>
<dbReference type="Pfam" id="PF00751">
    <property type="entry name" value="DM"/>
    <property type="match status" value="1"/>
</dbReference>
<evidence type="ECO:0000259" key="8">
    <source>
        <dbReference type="PROSITE" id="PS50809"/>
    </source>
</evidence>
<keyword evidence="10" id="KW-1185">Reference proteome</keyword>
<dbReference type="AlphaFoldDB" id="A0A4W4HLP6"/>
<keyword evidence="5 6" id="KW-0539">Nucleus</keyword>
<keyword evidence="3 6" id="KW-0862">Zinc</keyword>
<evidence type="ECO:0000256" key="4">
    <source>
        <dbReference type="ARBA" id="ARBA00023125"/>
    </source>
</evidence>
<keyword evidence="7" id="KW-0812">Transmembrane</keyword>
<dbReference type="SMART" id="SM00301">
    <property type="entry name" value="DM"/>
    <property type="match status" value="1"/>
</dbReference>
<dbReference type="GO" id="GO:0007548">
    <property type="term" value="P:sex differentiation"/>
    <property type="evidence" value="ECO:0007669"/>
    <property type="project" value="TreeGrafter"/>
</dbReference>
<dbReference type="Gene3D" id="4.10.1040.10">
    <property type="entry name" value="DM DNA-binding domain"/>
    <property type="match status" value="1"/>
</dbReference>
<dbReference type="PANTHER" id="PTHR12322">
    <property type="entry name" value="DOUBLESEX AND MAB-3 RELATED TRANSCRIPTION FACTOR DMRT"/>
    <property type="match status" value="1"/>
</dbReference>
<evidence type="ECO:0000256" key="1">
    <source>
        <dbReference type="ARBA" id="ARBA00006834"/>
    </source>
</evidence>
<dbReference type="InterPro" id="IPR026607">
    <property type="entry name" value="DMRT"/>
</dbReference>
<accession>A0A4W4HLP6</accession>
<dbReference type="GO" id="GO:0000981">
    <property type="term" value="F:DNA-binding transcription factor activity, RNA polymerase II-specific"/>
    <property type="evidence" value="ECO:0007669"/>
    <property type="project" value="TreeGrafter"/>
</dbReference>
<dbReference type="InterPro" id="IPR001275">
    <property type="entry name" value="DM_DNA-bd"/>
</dbReference>
<feature type="transmembrane region" description="Helical" evidence="7">
    <location>
        <begin position="160"/>
        <end position="185"/>
    </location>
</feature>
<keyword evidence="7" id="KW-1133">Transmembrane helix</keyword>
<comment type="similarity">
    <text evidence="1">Belongs to the DMRT family.</text>
</comment>
<dbReference type="PROSITE" id="PS50809">
    <property type="entry name" value="DM_2"/>
    <property type="match status" value="1"/>
</dbReference>
<dbReference type="GO" id="GO:0046872">
    <property type="term" value="F:metal ion binding"/>
    <property type="evidence" value="ECO:0007669"/>
    <property type="project" value="UniProtKB-KW"/>
</dbReference>
<feature type="domain" description="DM" evidence="8">
    <location>
        <begin position="21"/>
        <end position="68"/>
    </location>
</feature>
<dbReference type="InterPro" id="IPR036407">
    <property type="entry name" value="DM_DNA-bd_sf"/>
</dbReference>
<dbReference type="GO" id="GO:0005634">
    <property type="term" value="C:nucleus"/>
    <property type="evidence" value="ECO:0007669"/>
    <property type="project" value="UniProtKB-SubCell"/>
</dbReference>
<evidence type="ECO:0000256" key="3">
    <source>
        <dbReference type="ARBA" id="ARBA00022833"/>
    </source>
</evidence>
<evidence type="ECO:0000313" key="10">
    <source>
        <dbReference type="Proteomes" id="UP000314983"/>
    </source>
</evidence>
<dbReference type="FunFam" id="4.10.1040.10:FF:000001">
    <property type="entry name" value="doublesex- and mab-3-related transcription factor 1"/>
    <property type="match status" value="1"/>
</dbReference>
<reference evidence="9" key="4">
    <citation type="submission" date="2025-08" db="UniProtKB">
        <authorList>
            <consortium name="Ensembl"/>
        </authorList>
    </citation>
    <scope>IDENTIFICATION</scope>
</reference>
<name>A0A4W4HLP6_ELEEL</name>
<reference evidence="10" key="2">
    <citation type="journal article" date="2017" name="Sci. Adv.">
        <title>A tail of two voltages: Proteomic comparison of the three electric organs of the electric eel.</title>
        <authorList>
            <person name="Traeger L.L."/>
            <person name="Sabat G."/>
            <person name="Barrett-Wilt G.A."/>
            <person name="Wells G.B."/>
            <person name="Sussman M.R."/>
        </authorList>
    </citation>
    <scope>NUCLEOTIDE SEQUENCE [LARGE SCALE GENOMIC DNA]</scope>
</reference>
<dbReference type="PROSITE" id="PS40000">
    <property type="entry name" value="DM_1"/>
    <property type="match status" value="1"/>
</dbReference>
<evidence type="ECO:0000256" key="7">
    <source>
        <dbReference type="SAM" id="Phobius"/>
    </source>
</evidence>
<evidence type="ECO:0000256" key="2">
    <source>
        <dbReference type="ARBA" id="ARBA00022723"/>
    </source>
</evidence>
<keyword evidence="4 6" id="KW-0238">DNA-binding</keyword>
<evidence type="ECO:0000256" key="6">
    <source>
        <dbReference type="PROSITE-ProRule" id="PRU00070"/>
    </source>
</evidence>
<reference evidence="10" key="1">
    <citation type="journal article" date="2014" name="Science">
        <title>Nonhuman genetics. Genomic basis for the convergent evolution of electric organs.</title>
        <authorList>
            <person name="Gallant J.R."/>
            <person name="Traeger L.L."/>
            <person name="Volkening J.D."/>
            <person name="Moffett H."/>
            <person name="Chen P.H."/>
            <person name="Novina C.D."/>
            <person name="Phillips G.N.Jr."/>
            <person name="Anand R."/>
            <person name="Wells G.B."/>
            <person name="Pinch M."/>
            <person name="Guth R."/>
            <person name="Unguez G.A."/>
            <person name="Albert J.S."/>
            <person name="Zakon H.H."/>
            <person name="Samanta M.P."/>
            <person name="Sussman M.R."/>
        </authorList>
    </citation>
    <scope>NUCLEOTIDE SEQUENCE [LARGE SCALE GENOMIC DNA]</scope>
</reference>
<keyword evidence="7" id="KW-0472">Membrane</keyword>
<reference evidence="9" key="3">
    <citation type="submission" date="2020-05" db="EMBL/GenBank/DDBJ databases">
        <title>Electrophorus electricus (electric eel) genome, fEleEle1, primary haplotype.</title>
        <authorList>
            <person name="Myers G."/>
            <person name="Meyer A."/>
            <person name="Fedrigo O."/>
            <person name="Formenti G."/>
            <person name="Rhie A."/>
            <person name="Tracey A."/>
            <person name="Sims Y."/>
            <person name="Jarvis E.D."/>
        </authorList>
    </citation>
    <scope>NUCLEOTIDE SEQUENCE [LARGE SCALE GENOMIC DNA]</scope>
</reference>
<proteinExistence type="inferred from homology"/>
<dbReference type="GO" id="GO:0000978">
    <property type="term" value="F:RNA polymerase II cis-regulatory region sequence-specific DNA binding"/>
    <property type="evidence" value="ECO:0007669"/>
    <property type="project" value="TreeGrafter"/>
</dbReference>
<feature type="DNA-binding region" description="DM" evidence="6">
    <location>
        <begin position="21"/>
        <end position="68"/>
    </location>
</feature>
<reference evidence="9" key="5">
    <citation type="submission" date="2025-09" db="UniProtKB">
        <authorList>
            <consortium name="Ensembl"/>
        </authorList>
    </citation>
    <scope>IDENTIFICATION</scope>
</reference>
<dbReference type="SUPFAM" id="SSF82927">
    <property type="entry name" value="Cysteine-rich DNA binding domain, (DM domain)"/>
    <property type="match status" value="1"/>
</dbReference>
<dbReference type="GeneTree" id="ENSGT01120000278124"/>
<dbReference type="Ensembl" id="ENSEEET00000050740.2">
    <property type="protein sequence ID" value="ENSEEEP00000050191.2"/>
    <property type="gene ID" value="ENSEEEG00000023607.2"/>
</dbReference>
<dbReference type="STRING" id="8005.ENSEEEP00000050191"/>
<dbReference type="PANTHER" id="PTHR12322:SF53">
    <property type="entry name" value="DOUBLESEX-MAB RELATED 11E"/>
    <property type="match status" value="1"/>
</dbReference>
<comment type="subcellular location">
    <subcellularLocation>
        <location evidence="6">Nucleus</location>
    </subcellularLocation>
</comment>
<evidence type="ECO:0000256" key="5">
    <source>
        <dbReference type="ARBA" id="ARBA00023242"/>
    </source>
</evidence>
<evidence type="ECO:0000313" key="9">
    <source>
        <dbReference type="Ensembl" id="ENSEEEP00000050191.2"/>
    </source>
</evidence>
<dbReference type="Proteomes" id="UP000314983">
    <property type="component" value="Chromosome 16"/>
</dbReference>
<protein>
    <recommendedName>
        <fullName evidence="8">DM domain-containing protein</fullName>
    </recommendedName>
</protein>